<name>A0A8D0HKP5_SPHPU</name>
<reference evidence="9" key="2">
    <citation type="submission" date="2025-09" db="UniProtKB">
        <authorList>
            <consortium name="Ensembl"/>
        </authorList>
    </citation>
    <scope>IDENTIFICATION</scope>
</reference>
<evidence type="ECO:0000256" key="3">
    <source>
        <dbReference type="ARBA" id="ARBA00009316"/>
    </source>
</evidence>
<evidence type="ECO:0000313" key="9">
    <source>
        <dbReference type="Ensembl" id="ENSSPUP00000021356.1"/>
    </source>
</evidence>
<dbReference type="Ensembl" id="ENSSPUT00000022769.1">
    <property type="protein sequence ID" value="ENSSPUP00000021356.1"/>
    <property type="gene ID" value="ENSSPUG00000016411.1"/>
</dbReference>
<reference evidence="9" key="1">
    <citation type="submission" date="2025-08" db="UniProtKB">
        <authorList>
            <consortium name="Ensembl"/>
        </authorList>
    </citation>
    <scope>IDENTIFICATION</scope>
</reference>
<sequence length="419" mass="49277">SLRSQSLMLLLSEGAVRVFFCFFFKLQQQRGFPMTLERKITEWKLQVEEHKHQILTVKETSEQKKNALKKATRAQKQRILCYIFCILSTVQEVRLSETLSASSVWKSHHEKVVEEKTNLEVQIDTLKKQISNLLEELKKIQDCGRNSNKENLTKLNFVNSENEDIRLENAELKVGYNSNNNHLMFLHLLCFYAAMQVRDQMEVRLKELEHVRDLQRAAEQKLQTCQEKLLSYKGTYADKSKAIRELQVQIENNNSFLRNHSLEDENCNIQTKYEKLQRKLEEMEVQNAELTHHLENQEVSLQRSESQLKQKLAEYEALTRQLEAALEEGRKKVSEEVGKMSSKEQALQLKILDLETELRERKEEQKKLASSLFNKHHEFSLKELEHSLQKSENQNQSIQNYVQFLKTTYVAMFGLKSLI</sequence>
<evidence type="ECO:0000256" key="8">
    <source>
        <dbReference type="SAM" id="Coils"/>
    </source>
</evidence>
<dbReference type="GeneTree" id="ENSGT00530000063497"/>
<dbReference type="PANTHER" id="PTHR23162">
    <property type="entry name" value="OUTER DENSE FIBER OF SPERM TAILS 2"/>
    <property type="match status" value="1"/>
</dbReference>
<dbReference type="Proteomes" id="UP000694392">
    <property type="component" value="Unplaced"/>
</dbReference>
<keyword evidence="6" id="KW-0206">Cytoskeleton</keyword>
<dbReference type="AlphaFoldDB" id="A0A8D0HKP5"/>
<keyword evidence="5 8" id="KW-0175">Coiled coil</keyword>
<accession>A0A8D0HKP5</accession>
<dbReference type="GO" id="GO:0005814">
    <property type="term" value="C:centriole"/>
    <property type="evidence" value="ECO:0007669"/>
    <property type="project" value="UniProtKB-SubCell"/>
</dbReference>
<dbReference type="GO" id="GO:1902018">
    <property type="term" value="P:negative regulation of cilium assembly"/>
    <property type="evidence" value="ECO:0007669"/>
    <property type="project" value="TreeGrafter"/>
</dbReference>
<dbReference type="InterPro" id="IPR026099">
    <property type="entry name" value="Odf2-rel"/>
</dbReference>
<evidence type="ECO:0000256" key="1">
    <source>
        <dbReference type="ARBA" id="ARBA00004114"/>
    </source>
</evidence>
<comment type="similarity">
    <text evidence="3">Belongs to the ODF2 family.</text>
</comment>
<keyword evidence="10" id="KW-1185">Reference proteome</keyword>
<feature type="coiled-coil region" evidence="8">
    <location>
        <begin position="109"/>
        <end position="143"/>
    </location>
</feature>
<evidence type="ECO:0000256" key="5">
    <source>
        <dbReference type="ARBA" id="ARBA00023054"/>
    </source>
</evidence>
<dbReference type="GO" id="GO:0005813">
    <property type="term" value="C:centrosome"/>
    <property type="evidence" value="ECO:0007669"/>
    <property type="project" value="TreeGrafter"/>
</dbReference>
<evidence type="ECO:0000256" key="2">
    <source>
        <dbReference type="ARBA" id="ARBA00004138"/>
    </source>
</evidence>
<proteinExistence type="inferred from homology"/>
<keyword evidence="4" id="KW-0963">Cytoplasm</keyword>
<gene>
    <name evidence="9" type="primary">ODF2L</name>
</gene>
<comment type="subcellular location">
    <subcellularLocation>
        <location evidence="2">Cell projection</location>
        <location evidence="2">Cilium</location>
    </subcellularLocation>
    <subcellularLocation>
        <location evidence="1">Cytoplasm</location>
        <location evidence="1">Cytoskeleton</location>
        <location evidence="1">Microtubule organizing center</location>
        <location evidence="1">Centrosome</location>
        <location evidence="1">Centriole</location>
    </subcellularLocation>
</comment>
<protein>
    <submittedName>
        <fullName evidence="9">Outer dense fiber of sperm tails 2 like</fullName>
    </submittedName>
</protein>
<feature type="coiled-coil region" evidence="8">
    <location>
        <begin position="273"/>
        <end position="401"/>
    </location>
</feature>
<evidence type="ECO:0000256" key="7">
    <source>
        <dbReference type="ARBA" id="ARBA00023273"/>
    </source>
</evidence>
<dbReference type="GO" id="GO:0036064">
    <property type="term" value="C:ciliary basal body"/>
    <property type="evidence" value="ECO:0007669"/>
    <property type="project" value="TreeGrafter"/>
</dbReference>
<evidence type="ECO:0000313" key="10">
    <source>
        <dbReference type="Proteomes" id="UP000694392"/>
    </source>
</evidence>
<evidence type="ECO:0000256" key="6">
    <source>
        <dbReference type="ARBA" id="ARBA00023212"/>
    </source>
</evidence>
<evidence type="ECO:0000256" key="4">
    <source>
        <dbReference type="ARBA" id="ARBA00022490"/>
    </source>
</evidence>
<keyword evidence="7" id="KW-0966">Cell projection</keyword>
<organism evidence="9 10">
    <name type="scientific">Sphenodon punctatus</name>
    <name type="common">Tuatara</name>
    <name type="synonym">Hatteria punctata</name>
    <dbReference type="NCBI Taxonomy" id="8508"/>
    <lineage>
        <taxon>Eukaryota</taxon>
        <taxon>Metazoa</taxon>
        <taxon>Chordata</taxon>
        <taxon>Craniata</taxon>
        <taxon>Vertebrata</taxon>
        <taxon>Euteleostomi</taxon>
        <taxon>Lepidosauria</taxon>
        <taxon>Sphenodontia</taxon>
        <taxon>Sphenodontidae</taxon>
        <taxon>Sphenodon</taxon>
    </lineage>
</organism>
<dbReference type="PANTHER" id="PTHR23162:SF7">
    <property type="entry name" value="PROTEIN BCAP"/>
    <property type="match status" value="1"/>
</dbReference>